<comment type="caution">
    <text evidence="2">The sequence shown here is derived from an EMBL/GenBank/DDBJ whole genome shotgun (WGS) entry which is preliminary data.</text>
</comment>
<accession>A0A9P6FIN4</accession>
<keyword evidence="3" id="KW-1185">Reference proteome</keyword>
<organism evidence="2 3">
    <name type="scientific">Lunasporangiospora selenospora</name>
    <dbReference type="NCBI Taxonomy" id="979761"/>
    <lineage>
        <taxon>Eukaryota</taxon>
        <taxon>Fungi</taxon>
        <taxon>Fungi incertae sedis</taxon>
        <taxon>Mucoromycota</taxon>
        <taxon>Mortierellomycotina</taxon>
        <taxon>Mortierellomycetes</taxon>
        <taxon>Mortierellales</taxon>
        <taxon>Mortierellaceae</taxon>
        <taxon>Lunasporangiospora</taxon>
    </lineage>
</organism>
<feature type="region of interest" description="Disordered" evidence="1">
    <location>
        <begin position="27"/>
        <end position="115"/>
    </location>
</feature>
<dbReference type="Proteomes" id="UP000780801">
    <property type="component" value="Unassembled WGS sequence"/>
</dbReference>
<proteinExistence type="predicted"/>
<feature type="non-terminal residue" evidence="2">
    <location>
        <position position="115"/>
    </location>
</feature>
<dbReference type="AlphaFoldDB" id="A0A9P6FIN4"/>
<evidence type="ECO:0000313" key="3">
    <source>
        <dbReference type="Proteomes" id="UP000780801"/>
    </source>
</evidence>
<reference evidence="2" key="1">
    <citation type="journal article" date="2020" name="Fungal Divers.">
        <title>Resolving the Mortierellaceae phylogeny through synthesis of multi-gene phylogenetics and phylogenomics.</title>
        <authorList>
            <person name="Vandepol N."/>
            <person name="Liber J."/>
            <person name="Desiro A."/>
            <person name="Na H."/>
            <person name="Kennedy M."/>
            <person name="Barry K."/>
            <person name="Grigoriev I.V."/>
            <person name="Miller A.N."/>
            <person name="O'Donnell K."/>
            <person name="Stajich J.E."/>
            <person name="Bonito G."/>
        </authorList>
    </citation>
    <scope>NUCLEOTIDE SEQUENCE</scope>
    <source>
        <strain evidence="2">KOD1015</strain>
    </source>
</reference>
<evidence type="ECO:0000256" key="1">
    <source>
        <dbReference type="SAM" id="MobiDB-lite"/>
    </source>
</evidence>
<dbReference type="EMBL" id="JAABOA010006804">
    <property type="protein sequence ID" value="KAF9554328.1"/>
    <property type="molecule type" value="Genomic_DNA"/>
</dbReference>
<gene>
    <name evidence="2" type="ORF">BGW38_009329</name>
</gene>
<name>A0A9P6FIN4_9FUNG</name>
<sequence length="115" mass="12663">PTNYTLRKAEDLKWTFVKISPLQAVDILLGPTSRTQNTRDRNGTMEGSNGNSNGSNGNGSNGNGSSRFEAPRPDDGLMDPNMIPFDVRPLYTWDETAENTEGEHQHQARRSAALT</sequence>
<protein>
    <submittedName>
        <fullName evidence="2">Uncharacterized protein</fullName>
    </submittedName>
</protein>
<feature type="non-terminal residue" evidence="2">
    <location>
        <position position="1"/>
    </location>
</feature>
<evidence type="ECO:0000313" key="2">
    <source>
        <dbReference type="EMBL" id="KAF9554328.1"/>
    </source>
</evidence>